<dbReference type="PANTHER" id="PTHR43384">
    <property type="entry name" value="SEPTUM SITE-DETERMINING PROTEIN MIND HOMOLOG, CHLOROPLASTIC-RELATED"/>
    <property type="match status" value="1"/>
</dbReference>
<evidence type="ECO:0000256" key="2">
    <source>
        <dbReference type="ARBA" id="ARBA00022840"/>
    </source>
</evidence>
<evidence type="ECO:0000313" key="4">
    <source>
        <dbReference type="EMBL" id="OGK06795.1"/>
    </source>
</evidence>
<keyword evidence="1" id="KW-0547">Nucleotide-binding</keyword>
<accession>A0A1F7FJA1</accession>
<dbReference type="SUPFAM" id="SSF52540">
    <property type="entry name" value="P-loop containing nucleoside triphosphate hydrolases"/>
    <property type="match status" value="1"/>
</dbReference>
<dbReference type="InterPro" id="IPR025669">
    <property type="entry name" value="AAA_dom"/>
</dbReference>
<dbReference type="GO" id="GO:0016887">
    <property type="term" value="F:ATP hydrolysis activity"/>
    <property type="evidence" value="ECO:0007669"/>
    <property type="project" value="TreeGrafter"/>
</dbReference>
<dbReference type="GO" id="GO:0051782">
    <property type="term" value="P:negative regulation of cell division"/>
    <property type="evidence" value="ECO:0007669"/>
    <property type="project" value="TreeGrafter"/>
</dbReference>
<dbReference type="InterPro" id="IPR027417">
    <property type="entry name" value="P-loop_NTPase"/>
</dbReference>
<organism evidence="4 5">
    <name type="scientific">Candidatus Raymondbacteria bacterium RIFOXYD12_FULL_49_13</name>
    <dbReference type="NCBI Taxonomy" id="1817890"/>
    <lineage>
        <taxon>Bacteria</taxon>
        <taxon>Raymondiibacteriota</taxon>
    </lineage>
</organism>
<dbReference type="AlphaFoldDB" id="A0A1F7FJA1"/>
<comment type="caution">
    <text evidence="4">The sequence shown here is derived from an EMBL/GenBank/DDBJ whole genome shotgun (WGS) entry which is preliminary data.</text>
</comment>
<dbReference type="InterPro" id="IPR014433">
    <property type="entry name" value="CooC"/>
</dbReference>
<keyword evidence="2" id="KW-0067">ATP-binding</keyword>
<reference evidence="4 5" key="1">
    <citation type="journal article" date="2016" name="Nat. Commun.">
        <title>Thousands of microbial genomes shed light on interconnected biogeochemical processes in an aquifer system.</title>
        <authorList>
            <person name="Anantharaman K."/>
            <person name="Brown C.T."/>
            <person name="Hug L.A."/>
            <person name="Sharon I."/>
            <person name="Castelle C.J."/>
            <person name="Probst A.J."/>
            <person name="Thomas B.C."/>
            <person name="Singh A."/>
            <person name="Wilkins M.J."/>
            <person name="Karaoz U."/>
            <person name="Brodie E.L."/>
            <person name="Williams K.H."/>
            <person name="Hubbard S.S."/>
            <person name="Banfield J.F."/>
        </authorList>
    </citation>
    <scope>NUCLEOTIDE SEQUENCE [LARGE SCALE GENOMIC DNA]</scope>
</reference>
<evidence type="ECO:0000259" key="3">
    <source>
        <dbReference type="Pfam" id="PF13614"/>
    </source>
</evidence>
<protein>
    <recommendedName>
        <fullName evidence="3">AAA domain-containing protein</fullName>
    </recommendedName>
</protein>
<dbReference type="GO" id="GO:0005829">
    <property type="term" value="C:cytosol"/>
    <property type="evidence" value="ECO:0007669"/>
    <property type="project" value="TreeGrafter"/>
</dbReference>
<dbReference type="EMBL" id="MFYX01000020">
    <property type="protein sequence ID" value="OGK06795.1"/>
    <property type="molecule type" value="Genomic_DNA"/>
</dbReference>
<feature type="domain" description="AAA" evidence="3">
    <location>
        <begin position="4"/>
        <end position="177"/>
    </location>
</feature>
<dbReference type="Pfam" id="PF13614">
    <property type="entry name" value="AAA_31"/>
    <property type="match status" value="1"/>
</dbReference>
<dbReference type="PANTHER" id="PTHR43384:SF6">
    <property type="entry name" value="SEPTUM SITE-DETERMINING PROTEIN MIND HOMOLOG, CHLOROPLASTIC"/>
    <property type="match status" value="1"/>
</dbReference>
<dbReference type="Gene3D" id="3.40.50.300">
    <property type="entry name" value="P-loop containing nucleotide triphosphate hydrolases"/>
    <property type="match status" value="1"/>
</dbReference>
<dbReference type="InterPro" id="IPR050625">
    <property type="entry name" value="ParA/MinD_ATPase"/>
</dbReference>
<sequence length="256" mass="27017">MSYIIAVTGKGGVGKTTISSLIISRLVAAGKTPVLAVDADPNSCLDAALGVSITKTVGSAREETKKAAGSGAVQGVSKQQMLEMKIEESLVESDGFDLIAMGRPEGPGCYCYANNVLRSVIKAIADNYPFVVIDNEAGLENLSRRIVQKVDLLVMVSDASARGLDTVTRLHGLTHEMEIEYKKLAVVVNRSQSGVTPQAAERVKEVTQADLLMCIANDPEVAGLSEAGESVNKLSGQNQTVQCIDTLLTHIPGEST</sequence>
<proteinExistence type="predicted"/>
<gene>
    <name evidence="4" type="ORF">A2519_01010</name>
</gene>
<evidence type="ECO:0000313" key="5">
    <source>
        <dbReference type="Proteomes" id="UP000179243"/>
    </source>
</evidence>
<name>A0A1F7FJA1_UNCRA</name>
<dbReference type="PIRSF" id="PIRSF005647">
    <property type="entry name" value="CooC"/>
    <property type="match status" value="1"/>
</dbReference>
<dbReference type="Proteomes" id="UP000179243">
    <property type="component" value="Unassembled WGS sequence"/>
</dbReference>
<dbReference type="GO" id="GO:0005524">
    <property type="term" value="F:ATP binding"/>
    <property type="evidence" value="ECO:0007669"/>
    <property type="project" value="UniProtKB-KW"/>
</dbReference>
<evidence type="ECO:0000256" key="1">
    <source>
        <dbReference type="ARBA" id="ARBA00022741"/>
    </source>
</evidence>
<dbReference type="GO" id="GO:0009898">
    <property type="term" value="C:cytoplasmic side of plasma membrane"/>
    <property type="evidence" value="ECO:0007669"/>
    <property type="project" value="TreeGrafter"/>
</dbReference>